<dbReference type="GeneID" id="95979820"/>
<gene>
    <name evidence="1" type="ORF">AAFC00_006121</name>
</gene>
<keyword evidence="2" id="KW-1185">Reference proteome</keyword>
<name>A0ABR3P444_9PEZI</name>
<evidence type="ECO:0000313" key="1">
    <source>
        <dbReference type="EMBL" id="KAL1297552.1"/>
    </source>
</evidence>
<dbReference type="PANTHER" id="PTHR36205">
    <property type="entry name" value="CHROMOSOME 19, WHOLE GENOME SHOTGUN SEQUENCE"/>
    <property type="match status" value="1"/>
</dbReference>
<comment type="caution">
    <text evidence="1">The sequence shown here is derived from an EMBL/GenBank/DDBJ whole genome shotgun (WGS) entry which is preliminary data.</text>
</comment>
<evidence type="ECO:0008006" key="3">
    <source>
        <dbReference type="Google" id="ProtNLM"/>
    </source>
</evidence>
<organism evidence="1 2">
    <name type="scientific">Neodothiora populina</name>
    <dbReference type="NCBI Taxonomy" id="2781224"/>
    <lineage>
        <taxon>Eukaryota</taxon>
        <taxon>Fungi</taxon>
        <taxon>Dikarya</taxon>
        <taxon>Ascomycota</taxon>
        <taxon>Pezizomycotina</taxon>
        <taxon>Dothideomycetes</taxon>
        <taxon>Dothideomycetidae</taxon>
        <taxon>Dothideales</taxon>
        <taxon>Dothioraceae</taxon>
        <taxon>Neodothiora</taxon>
    </lineage>
</organism>
<accession>A0ABR3P444</accession>
<sequence length="707" mass="82965">MIPVPRLRDFNPLRLFHTNFSYQQLPTDSRDGSRNGSPFHIRPFKEYGFPSRDRIRSIRMPSLTRMCIYTAMSVMTLLLLIGGGVKHHIRHHSDPAPEEGVYFWQDYNRLNSYYNGIRTLVPSSDIKREQNYNLSEPLGLISKEDAQRLPHTPAMDPVVFNPYPDYNSYEYIEKYGEKSECFLDAAEKISVPDVYVYPGVPEIMAEPSFGSYKELGVNESICYEKFGRLSPYGYAYNWTQGGLGPGLNSEHAGAEKVFDKLKIVNHTAVNWGDAQKRCYEKNKARFEKPGADATRKVARHAYVMRIWSGYFWNDHQIYTLRAMINELSLKSGGEYDVHFLLHVKDNSIPIWADETAYRQVIEDNMPEEFWNMTTLWSEMQLLNYYPDPFPHNLENPSQQSVHGVYRAAHFALQWFSQKRPEYDFYWNWEMDLRYIGHYYEFNTGIGDWARRQPRKGMWERNERFWIPALHGTWDNFTEIVERETREAGREPVWGPVEFENAGRITPPAECIPPTSYDQDNYEWGVGEDADLITFNPIFDASRTNWVFRHDVTGYNLSLPPPPRRTAIITVSRLSKRLLDIMHEETWRYKHTMFPEMWPPSVALHHGLKAVYAPHPIYFDRDWNLETMDRTFNHPREDYESPFGWGEHNFIGSSFYYNAGFSGALWRRWLGMKENKEGGKAFEESHTGRMCLRPVLHHPIKHEIGQPE</sequence>
<evidence type="ECO:0000313" key="2">
    <source>
        <dbReference type="Proteomes" id="UP001562354"/>
    </source>
</evidence>
<protein>
    <recommendedName>
        <fullName evidence="3">Major facilitator superfamily transporter</fullName>
    </recommendedName>
</protein>
<dbReference type="Proteomes" id="UP001562354">
    <property type="component" value="Unassembled WGS sequence"/>
</dbReference>
<proteinExistence type="predicted"/>
<dbReference type="InterPro" id="IPR021822">
    <property type="entry name" value="DUF3405"/>
</dbReference>
<dbReference type="PANTHER" id="PTHR36205:SF3">
    <property type="entry name" value="MAJOR FACILITATOR SUPERFAMILY TRANSPORTER"/>
    <property type="match status" value="1"/>
</dbReference>
<dbReference type="EMBL" id="JBFMKM010000014">
    <property type="protein sequence ID" value="KAL1297552.1"/>
    <property type="molecule type" value="Genomic_DNA"/>
</dbReference>
<dbReference type="Pfam" id="PF11885">
    <property type="entry name" value="DUF3405"/>
    <property type="match status" value="1"/>
</dbReference>
<reference evidence="1 2" key="1">
    <citation type="submission" date="2024-07" db="EMBL/GenBank/DDBJ databases">
        <title>Draft sequence of the Neodothiora populina.</title>
        <authorList>
            <person name="Drown D.D."/>
            <person name="Schuette U.S."/>
            <person name="Buechlein A.B."/>
            <person name="Rusch D.R."/>
            <person name="Winton L.W."/>
            <person name="Adams G.A."/>
        </authorList>
    </citation>
    <scope>NUCLEOTIDE SEQUENCE [LARGE SCALE GENOMIC DNA]</scope>
    <source>
        <strain evidence="1 2">CPC 39397</strain>
    </source>
</reference>
<dbReference type="RefSeq" id="XP_069197234.1">
    <property type="nucleotide sequence ID" value="XM_069346024.1"/>
</dbReference>